<evidence type="ECO:0000313" key="3">
    <source>
        <dbReference type="Proteomes" id="UP000038802"/>
    </source>
</evidence>
<dbReference type="EMBL" id="CSAE01000112">
    <property type="protein sequence ID" value="COV42257.1"/>
    <property type="molecule type" value="Genomic_DNA"/>
</dbReference>
<organism evidence="1 3">
    <name type="scientific">Mycobacterium tuberculosis</name>
    <dbReference type="NCBI Taxonomy" id="1773"/>
    <lineage>
        <taxon>Bacteria</taxon>
        <taxon>Bacillati</taxon>
        <taxon>Actinomycetota</taxon>
        <taxon>Actinomycetes</taxon>
        <taxon>Mycobacteriales</taxon>
        <taxon>Mycobacteriaceae</taxon>
        <taxon>Mycobacterium</taxon>
        <taxon>Mycobacterium tuberculosis complex</taxon>
    </lineage>
</organism>
<evidence type="ECO:0000313" key="1">
    <source>
        <dbReference type="EMBL" id="COV42257.1"/>
    </source>
</evidence>
<dbReference type="Proteomes" id="UP000038802">
    <property type="component" value="Unassembled WGS sequence"/>
</dbReference>
<evidence type="ECO:0000313" key="4">
    <source>
        <dbReference type="Proteomes" id="UP000044938"/>
    </source>
</evidence>
<dbReference type="Proteomes" id="UP000044938">
    <property type="component" value="Unassembled WGS sequence"/>
</dbReference>
<proteinExistence type="predicted"/>
<dbReference type="EMBL" id="CSAJ01000217">
    <property type="protein sequence ID" value="COW17724.1"/>
    <property type="molecule type" value="Genomic_DNA"/>
</dbReference>
<evidence type="ECO:0000313" key="2">
    <source>
        <dbReference type="EMBL" id="COW17724.1"/>
    </source>
</evidence>
<accession>A0A0U0UH58</accession>
<protein>
    <submittedName>
        <fullName evidence="1">Uncharacterized protein</fullName>
    </submittedName>
</protein>
<dbReference type="AlphaFoldDB" id="A0A0U0UH58"/>
<gene>
    <name evidence="1" type="ORF">ERS007703_01358</name>
    <name evidence="2" type="ORF">ERS007720_01918</name>
</gene>
<reference evidence="3 4" key="2">
    <citation type="submission" date="2015-03" db="EMBL/GenBank/DDBJ databases">
        <authorList>
            <consortium name="Pathogen Informatics"/>
        </authorList>
    </citation>
    <scope>NUCLEOTIDE SEQUENCE [LARGE SCALE GENOMIC DNA]</scope>
    <source>
        <strain evidence="3">K00500041</strain>
        <strain evidence="2 4">M09401471</strain>
    </source>
</reference>
<reference evidence="1" key="1">
    <citation type="submission" date="2015-03" db="EMBL/GenBank/DDBJ databases">
        <authorList>
            <person name="Murphy D."/>
        </authorList>
    </citation>
    <scope>NUCLEOTIDE SEQUENCE [LARGE SCALE GENOMIC DNA]</scope>
    <source>
        <strain evidence="1">K00500041</strain>
    </source>
</reference>
<sequence length="47" mass="4540">MLAASSKASNAIPAWGPCCNATTTCCGSGAISGLKNLPNGVSASSLR</sequence>
<name>A0A0U0UH58_MYCTX</name>